<reference evidence="1" key="1">
    <citation type="submission" date="2020-10" db="EMBL/GenBank/DDBJ databases">
        <authorList>
            <person name="Han B."/>
            <person name="Lu T."/>
            <person name="Zhao Q."/>
            <person name="Huang X."/>
            <person name="Zhao Y."/>
        </authorList>
    </citation>
    <scope>NUCLEOTIDE SEQUENCE</scope>
</reference>
<organism evidence="1 2">
    <name type="scientific">Miscanthus lutarioriparius</name>
    <dbReference type="NCBI Taxonomy" id="422564"/>
    <lineage>
        <taxon>Eukaryota</taxon>
        <taxon>Viridiplantae</taxon>
        <taxon>Streptophyta</taxon>
        <taxon>Embryophyta</taxon>
        <taxon>Tracheophyta</taxon>
        <taxon>Spermatophyta</taxon>
        <taxon>Magnoliopsida</taxon>
        <taxon>Liliopsida</taxon>
        <taxon>Poales</taxon>
        <taxon>Poaceae</taxon>
        <taxon>PACMAD clade</taxon>
        <taxon>Panicoideae</taxon>
        <taxon>Andropogonodae</taxon>
        <taxon>Andropogoneae</taxon>
        <taxon>Saccharinae</taxon>
        <taxon>Miscanthus</taxon>
    </lineage>
</organism>
<name>A0A811QFU4_9POAL</name>
<dbReference type="Proteomes" id="UP000604825">
    <property type="component" value="Unassembled WGS sequence"/>
</dbReference>
<comment type="caution">
    <text evidence="1">The sequence shown here is derived from an EMBL/GenBank/DDBJ whole genome shotgun (WGS) entry which is preliminary data.</text>
</comment>
<accession>A0A811QFU4</accession>
<evidence type="ECO:0000313" key="1">
    <source>
        <dbReference type="EMBL" id="CAD6257232.1"/>
    </source>
</evidence>
<keyword evidence="2" id="KW-1185">Reference proteome</keyword>
<proteinExistence type="predicted"/>
<gene>
    <name evidence="1" type="ORF">NCGR_LOCUS40722</name>
</gene>
<dbReference type="EMBL" id="CAJGYO010000010">
    <property type="protein sequence ID" value="CAD6257232.1"/>
    <property type="molecule type" value="Genomic_DNA"/>
</dbReference>
<protein>
    <submittedName>
        <fullName evidence="1">Uncharacterized protein</fullName>
    </submittedName>
</protein>
<dbReference type="AlphaFoldDB" id="A0A811QFU4"/>
<sequence>MDEFQHVYQTKRITFTLKNDVWIAREDLVWNRQDEETMSTTSQVCNTSLLELPSYPPYQLCLGRTQDVGNLEEIDQETT</sequence>
<evidence type="ECO:0000313" key="2">
    <source>
        <dbReference type="Proteomes" id="UP000604825"/>
    </source>
</evidence>